<dbReference type="AlphaFoldDB" id="A0A3G9JX63"/>
<sequence>MLQRDYITEMTRRFVEALTRRLRSALLDQDPEAIADLEQAIGELLDLDGATALSLDASSLVTMMELSGIADSLASYVCYALLRVADAYEARGDAALAAVRRDQATAVSGAFLCELGSVPAELRELDEDIAARLGER</sequence>
<dbReference type="Proteomes" id="UP000273154">
    <property type="component" value="Chromosome"/>
</dbReference>
<evidence type="ECO:0000313" key="1">
    <source>
        <dbReference type="EMBL" id="BBH49963.1"/>
    </source>
</evidence>
<proteinExistence type="predicted"/>
<name>A0A3G9JX63_9ACTN</name>
<gene>
    <name evidence="1" type="ORF">Pcatena_05500</name>
</gene>
<keyword evidence="2" id="KW-1185">Reference proteome</keyword>
<evidence type="ECO:0000313" key="2">
    <source>
        <dbReference type="Proteomes" id="UP000273154"/>
    </source>
</evidence>
<dbReference type="OrthoDB" id="3186493at2"/>
<organism evidence="1 2">
    <name type="scientific">Parolsenella catena</name>
    <dbReference type="NCBI Taxonomy" id="2003188"/>
    <lineage>
        <taxon>Bacteria</taxon>
        <taxon>Bacillati</taxon>
        <taxon>Actinomycetota</taxon>
        <taxon>Coriobacteriia</taxon>
        <taxon>Coriobacteriales</taxon>
        <taxon>Atopobiaceae</taxon>
        <taxon>Parolsenella</taxon>
    </lineage>
</organism>
<dbReference type="RefSeq" id="WP_126421424.1">
    <property type="nucleotide sequence ID" value="NZ_AP019367.1"/>
</dbReference>
<accession>A0A3G9JX63</accession>
<dbReference type="EMBL" id="AP019367">
    <property type="protein sequence ID" value="BBH49963.1"/>
    <property type="molecule type" value="Genomic_DNA"/>
</dbReference>
<reference evidence="2" key="1">
    <citation type="submission" date="2018-11" db="EMBL/GenBank/DDBJ databases">
        <title>Comparative genomics of Parolsenella catena and Libanicoccus massiliensis: Reclassification of Libanicoccus massiliensis as Parolsenella massiliensis comb. nov.</title>
        <authorList>
            <person name="Sakamoto M."/>
            <person name="Ikeyama N."/>
            <person name="Murakami T."/>
            <person name="Mori H."/>
            <person name="Yuki M."/>
            <person name="Ohkuma M."/>
        </authorList>
    </citation>
    <scope>NUCLEOTIDE SEQUENCE [LARGE SCALE GENOMIC DNA]</scope>
    <source>
        <strain evidence="2">JCM 31932</strain>
    </source>
</reference>
<dbReference type="KEGG" id="pcat:Pcatena_05500"/>
<protein>
    <submittedName>
        <fullName evidence="1">Uncharacterized protein</fullName>
    </submittedName>
</protein>
<dbReference type="GeneID" id="88848686"/>